<dbReference type="FunFam" id="3.80.10.10:FF:001347">
    <property type="entry name" value="LRR receptor-like serine/threonine-protein kinase GSO2"/>
    <property type="match status" value="1"/>
</dbReference>
<keyword evidence="7" id="KW-0677">Repeat</keyword>
<evidence type="ECO:0000259" key="14">
    <source>
        <dbReference type="Pfam" id="PF08263"/>
    </source>
</evidence>
<dbReference type="Proteomes" id="UP000250321">
    <property type="component" value="Unassembled WGS sequence"/>
</dbReference>
<feature type="domain" description="Leucine-rich repeat-containing N-terminal plant-type" evidence="14">
    <location>
        <begin position="37"/>
        <end position="77"/>
    </location>
</feature>
<dbReference type="EMBL" id="PJQY01000156">
    <property type="protein sequence ID" value="PQQ17308.1"/>
    <property type="molecule type" value="Genomic_DNA"/>
</dbReference>
<feature type="transmembrane region" description="Helical" evidence="12">
    <location>
        <begin position="838"/>
        <end position="859"/>
    </location>
</feature>
<dbReference type="Gene3D" id="3.80.10.10">
    <property type="entry name" value="Ribonuclease Inhibitor"/>
    <property type="match status" value="3"/>
</dbReference>
<evidence type="ECO:0000256" key="4">
    <source>
        <dbReference type="ARBA" id="ARBA00022614"/>
    </source>
</evidence>
<dbReference type="FunFam" id="3.80.10.10:FF:000095">
    <property type="entry name" value="LRR receptor-like serine/threonine-protein kinase GSO1"/>
    <property type="match status" value="1"/>
</dbReference>
<dbReference type="InterPro" id="IPR013210">
    <property type="entry name" value="LRR_N_plant-typ"/>
</dbReference>
<dbReference type="GO" id="GO:0051707">
    <property type="term" value="P:response to other organism"/>
    <property type="evidence" value="ECO:0007669"/>
    <property type="project" value="UniProtKB-ARBA"/>
</dbReference>
<accession>A0A314ZJ89</accession>
<proteinExistence type="inferred from homology"/>
<evidence type="ECO:0000256" key="12">
    <source>
        <dbReference type="SAM" id="Phobius"/>
    </source>
</evidence>
<dbReference type="InterPro" id="IPR001611">
    <property type="entry name" value="Leu-rich_rpt"/>
</dbReference>
<keyword evidence="16" id="KW-0418">Kinase</keyword>
<sequence>MTLTNMVGVRCCFKLLYAIVVLILLHMNNPCIGCSERESQALLALKQGLVAHHYNDPFLYWGNQNKDCCEWDRVHCSNQTGHVVKLDLRQRSLQGKISPKLIELQHLEYLDLSGNDFNGSQIPDFIGSLSNLRYLDLSRANFLGLIPYQLGNLRNLHYLDLSYQDYLLWLPNLYAKNLYWLPNLSRLKYLDLSVVNLSDVVGWLEAVNMLPKLTNLTLQICNLPPPVISSVSLLNSSKSLVHVDLSSNNLNSSIFQWLPGTHTNLDYLDLTGNKLSGRIPESIGQMSNLVYLLLSDTKLSGRIPESIGQMSNLVYLQLSYTKLSGRIPESIGQMSNLESIDLSMNSFEGVISETHFSKLSKLRILDLSSNSLVLNFSFDWVPPFQLDEIRLGSCKMGPYFPKWLRTQKSYDWLDISDAGISDTIPTWFWDLGSKLGYKDLSRNQIRGNLRSELAYNNLNVSWNQLEGPIPSILSDVSILDLSNNKFSGSASFLCTNKTEESSLTYLDLSRNHVSGELPDCWIHFQQLQFLDLSSNSLSGKIPTTMGHLISIETLNLNNNRFVGELPSQLKNCRNLTLIDVGENKLSGLIPEWLGKNLLNLAIIILRSNQFYRNIPPQLCHLTHLQILDLSMNNISGTIPKCLNTLTTLAQNGYSRPSIEHSNYFQLGESSVSTSSYDDEASLTWKGVRSKYKSILGLVKSIDLSCNKLSGEIPTEITYLVGLVSLNLSRNRLTGQIPLRIGNLQELDSLDLSRNQINGTIPISISWINRIGYLDLSENNLSGKIPIGTQLQTFSFAYGGNPLLCGEPLPRTCSEEEKGPGQSMLVNEDDKDGLITQGFYISMGLGFAVGFWGVCGTLLLNRSCRYTYFNFLTFLNDWLYVKTEIIRQRILNK</sequence>
<organism evidence="16 17">
    <name type="scientific">Prunus yedoensis var. nudiflora</name>
    <dbReference type="NCBI Taxonomy" id="2094558"/>
    <lineage>
        <taxon>Eukaryota</taxon>
        <taxon>Viridiplantae</taxon>
        <taxon>Streptophyta</taxon>
        <taxon>Embryophyta</taxon>
        <taxon>Tracheophyta</taxon>
        <taxon>Spermatophyta</taxon>
        <taxon>Magnoliopsida</taxon>
        <taxon>eudicotyledons</taxon>
        <taxon>Gunneridae</taxon>
        <taxon>Pentapetalae</taxon>
        <taxon>rosids</taxon>
        <taxon>fabids</taxon>
        <taxon>Rosales</taxon>
        <taxon>Rosaceae</taxon>
        <taxon>Amygdaloideae</taxon>
        <taxon>Amygdaleae</taxon>
        <taxon>Prunus</taxon>
    </lineage>
</organism>
<evidence type="ECO:0000256" key="1">
    <source>
        <dbReference type="ARBA" id="ARBA00004251"/>
    </source>
</evidence>
<protein>
    <submittedName>
        <fullName evidence="16">LRR receptor-like serine/threonine-protein kinase GSO2</fullName>
    </submittedName>
</protein>
<evidence type="ECO:0000256" key="6">
    <source>
        <dbReference type="ARBA" id="ARBA00022729"/>
    </source>
</evidence>
<dbReference type="SUPFAM" id="SSF52058">
    <property type="entry name" value="L domain-like"/>
    <property type="match status" value="2"/>
</dbReference>
<keyword evidence="8 12" id="KW-1133">Transmembrane helix</keyword>
<feature type="chain" id="PRO_5016312277" evidence="13">
    <location>
        <begin position="34"/>
        <end position="892"/>
    </location>
</feature>
<evidence type="ECO:0000256" key="3">
    <source>
        <dbReference type="ARBA" id="ARBA00022475"/>
    </source>
</evidence>
<evidence type="ECO:0000256" key="5">
    <source>
        <dbReference type="ARBA" id="ARBA00022692"/>
    </source>
</evidence>
<comment type="caution">
    <text evidence="16">The sequence shown here is derived from an EMBL/GenBank/DDBJ whole genome shotgun (WGS) entry which is preliminary data.</text>
</comment>
<dbReference type="InterPro" id="IPR032675">
    <property type="entry name" value="LRR_dom_sf"/>
</dbReference>
<keyword evidence="9 12" id="KW-0472">Membrane</keyword>
<comment type="similarity">
    <text evidence="2">Belongs to the RLP family.</text>
</comment>
<dbReference type="Pfam" id="PF23598">
    <property type="entry name" value="LRR_14"/>
    <property type="match status" value="1"/>
</dbReference>
<name>A0A314ZJ89_PRUYE</name>
<dbReference type="Pfam" id="PF00560">
    <property type="entry name" value="LRR_1"/>
    <property type="match status" value="7"/>
</dbReference>
<evidence type="ECO:0000256" key="2">
    <source>
        <dbReference type="ARBA" id="ARBA00009592"/>
    </source>
</evidence>
<keyword evidence="6 13" id="KW-0732">Signal</keyword>
<reference evidence="16 17" key="1">
    <citation type="submission" date="2018-02" db="EMBL/GenBank/DDBJ databases">
        <title>Draft genome of wild Prunus yedoensis var. nudiflora.</title>
        <authorList>
            <person name="Baek S."/>
            <person name="Kim J.-H."/>
            <person name="Choi K."/>
            <person name="Kim G.-B."/>
            <person name="Cho A."/>
            <person name="Jang H."/>
            <person name="Shin C.-H."/>
            <person name="Yu H.-J."/>
            <person name="Mun J.-H."/>
        </authorList>
    </citation>
    <scope>NUCLEOTIDE SEQUENCE [LARGE SCALE GENOMIC DNA]</scope>
    <source>
        <strain evidence="17">cv. Jeju island</strain>
        <tissue evidence="16">Leaf</tissue>
    </source>
</reference>
<evidence type="ECO:0000259" key="15">
    <source>
        <dbReference type="Pfam" id="PF23598"/>
    </source>
</evidence>
<dbReference type="Pfam" id="PF13855">
    <property type="entry name" value="LRR_8"/>
    <property type="match status" value="1"/>
</dbReference>
<evidence type="ECO:0000256" key="11">
    <source>
        <dbReference type="ARBA" id="ARBA00023180"/>
    </source>
</evidence>
<dbReference type="SMART" id="SM00369">
    <property type="entry name" value="LRR_TYP"/>
    <property type="match status" value="6"/>
</dbReference>
<keyword evidence="5 12" id="KW-0812">Transmembrane</keyword>
<feature type="signal peptide" evidence="13">
    <location>
        <begin position="1"/>
        <end position="33"/>
    </location>
</feature>
<dbReference type="GO" id="GO:0005886">
    <property type="term" value="C:plasma membrane"/>
    <property type="evidence" value="ECO:0007669"/>
    <property type="project" value="UniProtKB-SubCell"/>
</dbReference>
<dbReference type="FunFam" id="3.80.10.10:FF:000111">
    <property type="entry name" value="LRR receptor-like serine/threonine-protein kinase ERECTA"/>
    <property type="match status" value="1"/>
</dbReference>
<keyword evidence="10 16" id="KW-0675">Receptor</keyword>
<comment type="subcellular location">
    <subcellularLocation>
        <location evidence="1">Cell membrane</location>
        <topology evidence="1">Single-pass type I membrane protein</topology>
    </subcellularLocation>
</comment>
<dbReference type="GO" id="GO:0006952">
    <property type="term" value="P:defense response"/>
    <property type="evidence" value="ECO:0007669"/>
    <property type="project" value="UniProtKB-ARBA"/>
</dbReference>
<keyword evidence="17" id="KW-1185">Reference proteome</keyword>
<dbReference type="AlphaFoldDB" id="A0A314ZJ89"/>
<dbReference type="PANTHER" id="PTHR48063:SF101">
    <property type="entry name" value="LRR RECEPTOR-LIKE SERINE_THREONINE-PROTEIN KINASE FLS2"/>
    <property type="match status" value="1"/>
</dbReference>
<evidence type="ECO:0000256" key="8">
    <source>
        <dbReference type="ARBA" id="ARBA00022989"/>
    </source>
</evidence>
<dbReference type="InterPro" id="IPR003591">
    <property type="entry name" value="Leu-rich_rpt_typical-subtyp"/>
</dbReference>
<keyword evidence="3" id="KW-1003">Cell membrane</keyword>
<keyword evidence="16" id="KW-0808">Transferase</keyword>
<dbReference type="Pfam" id="PF08263">
    <property type="entry name" value="LRRNT_2"/>
    <property type="match status" value="1"/>
</dbReference>
<dbReference type="GO" id="GO:0009791">
    <property type="term" value="P:post-embryonic development"/>
    <property type="evidence" value="ECO:0007669"/>
    <property type="project" value="UniProtKB-ARBA"/>
</dbReference>
<keyword evidence="11" id="KW-0325">Glycoprotein</keyword>
<evidence type="ECO:0000256" key="7">
    <source>
        <dbReference type="ARBA" id="ARBA00022737"/>
    </source>
</evidence>
<gene>
    <name evidence="16" type="ORF">Pyn_08776</name>
</gene>
<evidence type="ECO:0000313" key="16">
    <source>
        <dbReference type="EMBL" id="PQQ17308.1"/>
    </source>
</evidence>
<dbReference type="InterPro" id="IPR046956">
    <property type="entry name" value="RLP23-like"/>
</dbReference>
<dbReference type="OrthoDB" id="1401307at2759"/>
<dbReference type="InterPro" id="IPR055414">
    <property type="entry name" value="LRR_R13L4/SHOC2-like"/>
</dbReference>
<evidence type="ECO:0000256" key="13">
    <source>
        <dbReference type="SAM" id="SignalP"/>
    </source>
</evidence>
<dbReference type="STRING" id="2094558.A0A314ZJ89"/>
<evidence type="ECO:0000313" key="17">
    <source>
        <dbReference type="Proteomes" id="UP000250321"/>
    </source>
</evidence>
<evidence type="ECO:0000256" key="10">
    <source>
        <dbReference type="ARBA" id="ARBA00023170"/>
    </source>
</evidence>
<keyword evidence="4" id="KW-0433">Leucine-rich repeat</keyword>
<dbReference type="SUPFAM" id="SSF52047">
    <property type="entry name" value="RNI-like"/>
    <property type="match status" value="1"/>
</dbReference>
<evidence type="ECO:0000256" key="9">
    <source>
        <dbReference type="ARBA" id="ARBA00023136"/>
    </source>
</evidence>
<feature type="domain" description="Disease resistance R13L4/SHOC-2-like LRR" evidence="15">
    <location>
        <begin position="264"/>
        <end position="405"/>
    </location>
</feature>
<dbReference type="GO" id="GO:0016301">
    <property type="term" value="F:kinase activity"/>
    <property type="evidence" value="ECO:0007669"/>
    <property type="project" value="UniProtKB-KW"/>
</dbReference>
<dbReference type="FunFam" id="3.80.10.10:FF:000453">
    <property type="entry name" value="Leucine-rich receptor-like protein kinase family protein"/>
    <property type="match status" value="1"/>
</dbReference>
<dbReference type="PRINTS" id="PR00019">
    <property type="entry name" value="LEURICHRPT"/>
</dbReference>
<dbReference type="PANTHER" id="PTHR48063">
    <property type="entry name" value="LRR RECEPTOR-LIKE KINASE"/>
    <property type="match status" value="1"/>
</dbReference>